<dbReference type="InterPro" id="IPR001867">
    <property type="entry name" value="OmpR/PhoB-type_DNA-bd"/>
</dbReference>
<dbReference type="SUPFAM" id="SSF46894">
    <property type="entry name" value="C-terminal effector domain of the bipartite response regulators"/>
    <property type="match status" value="1"/>
</dbReference>
<keyword evidence="3 5" id="KW-0238">DNA-binding</keyword>
<dbReference type="PRINTS" id="PR00364">
    <property type="entry name" value="DISEASERSIST"/>
</dbReference>
<evidence type="ECO:0000313" key="8">
    <source>
        <dbReference type="EMBL" id="MDR7384928.1"/>
    </source>
</evidence>
<evidence type="ECO:0000256" key="2">
    <source>
        <dbReference type="ARBA" id="ARBA00023015"/>
    </source>
</evidence>
<feature type="region of interest" description="Disordered" evidence="6">
    <location>
        <begin position="618"/>
        <end position="659"/>
    </location>
</feature>
<organism evidence="8 9">
    <name type="scientific">Promicromonospora iranensis</name>
    <dbReference type="NCBI Taxonomy" id="1105144"/>
    <lineage>
        <taxon>Bacteria</taxon>
        <taxon>Bacillati</taxon>
        <taxon>Actinomycetota</taxon>
        <taxon>Actinomycetes</taxon>
        <taxon>Micrococcales</taxon>
        <taxon>Promicromonosporaceae</taxon>
        <taxon>Promicromonospora</taxon>
    </lineage>
</organism>
<dbReference type="CDD" id="cd15831">
    <property type="entry name" value="BTAD"/>
    <property type="match status" value="1"/>
</dbReference>
<protein>
    <submittedName>
        <fullName evidence="8">DNA-binding SARP family transcriptional activator</fullName>
    </submittedName>
</protein>
<evidence type="ECO:0000256" key="5">
    <source>
        <dbReference type="PROSITE-ProRule" id="PRU01091"/>
    </source>
</evidence>
<dbReference type="InterPro" id="IPR011990">
    <property type="entry name" value="TPR-like_helical_dom_sf"/>
</dbReference>
<comment type="similarity">
    <text evidence="1">Belongs to the AfsR/DnrI/RedD regulatory family.</text>
</comment>
<evidence type="ECO:0000313" key="9">
    <source>
        <dbReference type="Proteomes" id="UP001183585"/>
    </source>
</evidence>
<dbReference type="PROSITE" id="PS51755">
    <property type="entry name" value="OMPR_PHOB"/>
    <property type="match status" value="1"/>
</dbReference>
<evidence type="ECO:0000256" key="1">
    <source>
        <dbReference type="ARBA" id="ARBA00005820"/>
    </source>
</evidence>
<dbReference type="SUPFAM" id="SSF48452">
    <property type="entry name" value="TPR-like"/>
    <property type="match status" value="1"/>
</dbReference>
<dbReference type="PANTHER" id="PTHR35807:SF1">
    <property type="entry name" value="TRANSCRIPTIONAL REGULATOR REDD"/>
    <property type="match status" value="1"/>
</dbReference>
<dbReference type="EMBL" id="JAVDYE010000001">
    <property type="protein sequence ID" value="MDR7384928.1"/>
    <property type="molecule type" value="Genomic_DNA"/>
</dbReference>
<dbReference type="Gene3D" id="3.40.50.300">
    <property type="entry name" value="P-loop containing nucleotide triphosphate hydrolases"/>
    <property type="match status" value="1"/>
</dbReference>
<feature type="domain" description="OmpR/PhoB-type" evidence="7">
    <location>
        <begin position="1"/>
        <end position="94"/>
    </location>
</feature>
<dbReference type="RefSeq" id="WP_274993762.1">
    <property type="nucleotide sequence ID" value="NZ_JAJQQP010000005.1"/>
</dbReference>
<dbReference type="SUPFAM" id="SSF52540">
    <property type="entry name" value="P-loop containing nucleoside triphosphate hydrolases"/>
    <property type="match status" value="1"/>
</dbReference>
<dbReference type="InterPro" id="IPR016032">
    <property type="entry name" value="Sig_transdc_resp-reg_C-effctor"/>
</dbReference>
<evidence type="ECO:0000259" key="7">
    <source>
        <dbReference type="PROSITE" id="PS51755"/>
    </source>
</evidence>
<dbReference type="SMART" id="SM01043">
    <property type="entry name" value="BTAD"/>
    <property type="match status" value="1"/>
</dbReference>
<name>A0ABU2CUC2_9MICO</name>
<keyword evidence="9" id="KW-1185">Reference proteome</keyword>
<dbReference type="Gene3D" id="1.25.40.10">
    <property type="entry name" value="Tetratricopeptide repeat domain"/>
    <property type="match status" value="1"/>
</dbReference>
<comment type="caution">
    <text evidence="8">The sequence shown here is derived from an EMBL/GenBank/DDBJ whole genome shotgun (WGS) entry which is preliminary data.</text>
</comment>
<dbReference type="PANTHER" id="PTHR35807">
    <property type="entry name" value="TRANSCRIPTIONAL REGULATOR REDD-RELATED"/>
    <property type="match status" value="1"/>
</dbReference>
<dbReference type="InterPro" id="IPR027417">
    <property type="entry name" value="P-loop_NTPase"/>
</dbReference>
<dbReference type="Proteomes" id="UP001183585">
    <property type="component" value="Unassembled WGS sequence"/>
</dbReference>
<evidence type="ECO:0000256" key="3">
    <source>
        <dbReference type="ARBA" id="ARBA00023125"/>
    </source>
</evidence>
<feature type="DNA-binding region" description="OmpR/PhoB-type" evidence="5">
    <location>
        <begin position="1"/>
        <end position="94"/>
    </location>
</feature>
<dbReference type="Pfam" id="PF03704">
    <property type="entry name" value="BTAD"/>
    <property type="match status" value="1"/>
</dbReference>
<keyword evidence="4" id="KW-0804">Transcription</keyword>
<dbReference type="GO" id="GO:0003677">
    <property type="term" value="F:DNA binding"/>
    <property type="evidence" value="ECO:0007669"/>
    <property type="project" value="UniProtKB-KW"/>
</dbReference>
<reference evidence="8 9" key="1">
    <citation type="submission" date="2023-07" db="EMBL/GenBank/DDBJ databases">
        <title>Sequencing the genomes of 1000 actinobacteria strains.</title>
        <authorList>
            <person name="Klenk H.-P."/>
        </authorList>
    </citation>
    <scope>NUCLEOTIDE SEQUENCE [LARGE SCALE GENOMIC DNA]</scope>
    <source>
        <strain evidence="8 9">DSM 45554</strain>
    </source>
</reference>
<dbReference type="InterPro" id="IPR036388">
    <property type="entry name" value="WH-like_DNA-bd_sf"/>
</dbReference>
<evidence type="ECO:0000256" key="6">
    <source>
        <dbReference type="SAM" id="MobiDB-lite"/>
    </source>
</evidence>
<dbReference type="InterPro" id="IPR005158">
    <property type="entry name" value="BTAD"/>
</dbReference>
<proteinExistence type="inferred from homology"/>
<gene>
    <name evidence="8" type="ORF">J2S48_004443</name>
</gene>
<evidence type="ECO:0000256" key="4">
    <source>
        <dbReference type="ARBA" id="ARBA00023163"/>
    </source>
</evidence>
<sequence>MKFQILGPLEAEGPTACGTISAAMPRRVLALLLLNYNRTVTVSSLVDELWDDHPPKLARKTVQTYIYTLRKHLDGPGAGASRIESSPLGYKIRVQPGELDYWEFETAVQQGLTELLGGNPRGALERWRGTLGLWRGAMLADVRLGSLLQPIVTRAEGDRLRLREQLIDVALGLGEHRDLLPELELLAASNPLHEGFHAQLMTALCGAGDRSRALSVFTDLRDRMVTTLGLDPSSRLVELQKQIIEGTLDPAPLVHAEAPPPADPFLTIAPAQIPPDSGDFVGRRAERRELAALVRRGSAGNAPRVVVLKGAAGAGKTMLATHMGHTLRPEFPDGQLFAALGPVVDPFDVLEHFLLAFGVPKGQVPDTLSERTGLYRSWTSGRRVLVVLDDAVHVETLIHLIPAGPACAALVTTRVGLQGLAGAQRVKVGPLPVADGVHLLRQVVGDSRVAKEPGAANELVRLCDNLPLAIRAAAEKLAARPSWRVVELVDRMRDRDQRLQELVTRRLDPSASLEDAYLRLAPAYRWAFRRLCAIDGPDFTMQDAARFLGTGLANAECPVAELVDASLLTVTEPRPTGQVTYRFPELVRLHALLRHEPAHALDVPVDVRQWTSLGARWSAPASDDTPRVLATEEARTGTASVPVATRPGSRSPAHPSHVA</sequence>
<dbReference type="Pfam" id="PF00486">
    <property type="entry name" value="Trans_reg_C"/>
    <property type="match status" value="1"/>
</dbReference>
<dbReference type="SMART" id="SM00862">
    <property type="entry name" value="Trans_reg_C"/>
    <property type="match status" value="1"/>
</dbReference>
<keyword evidence="2" id="KW-0805">Transcription regulation</keyword>
<accession>A0ABU2CUC2</accession>
<dbReference type="InterPro" id="IPR051677">
    <property type="entry name" value="AfsR-DnrI-RedD_regulator"/>
</dbReference>
<dbReference type="Gene3D" id="1.10.10.10">
    <property type="entry name" value="Winged helix-like DNA-binding domain superfamily/Winged helix DNA-binding domain"/>
    <property type="match status" value="1"/>
</dbReference>
<feature type="compositionally biased region" description="Basic and acidic residues" evidence="6">
    <location>
        <begin position="624"/>
        <end position="635"/>
    </location>
</feature>